<name>A0ABN7K8Y3_9BACT</name>
<evidence type="ECO:0000313" key="2">
    <source>
        <dbReference type="EMBL" id="CAD7288963.1"/>
    </source>
</evidence>
<feature type="signal peptide" evidence="1">
    <location>
        <begin position="1"/>
        <end position="20"/>
    </location>
</feature>
<protein>
    <recommendedName>
        <fullName evidence="4">Lipoprotein</fullName>
    </recommendedName>
</protein>
<dbReference type="RefSeq" id="WP_230057325.1">
    <property type="nucleotide sequence ID" value="NZ_CAJHOE010000005.1"/>
</dbReference>
<dbReference type="PROSITE" id="PS51257">
    <property type="entry name" value="PROKAR_LIPOPROTEIN"/>
    <property type="match status" value="1"/>
</dbReference>
<evidence type="ECO:0000313" key="3">
    <source>
        <dbReference type="Proteomes" id="UP000789359"/>
    </source>
</evidence>
<gene>
    <name evidence="2" type="ORF">LMG8286_01580</name>
</gene>
<proteinExistence type="predicted"/>
<dbReference type="EMBL" id="CAJHOE010000005">
    <property type="protein sequence ID" value="CAD7288963.1"/>
    <property type="molecule type" value="Genomic_DNA"/>
</dbReference>
<keyword evidence="1" id="KW-0732">Signal</keyword>
<accession>A0ABN7K8Y3</accession>
<dbReference type="Proteomes" id="UP000789359">
    <property type="component" value="Unassembled WGS sequence"/>
</dbReference>
<reference evidence="2 3" key="1">
    <citation type="submission" date="2020-11" db="EMBL/GenBank/DDBJ databases">
        <authorList>
            <person name="Peeters C."/>
        </authorList>
    </citation>
    <scope>NUCLEOTIDE SEQUENCE [LARGE SCALE GENOMIC DNA]</scope>
    <source>
        <strain evidence="2 3">LMG 8286</strain>
    </source>
</reference>
<evidence type="ECO:0008006" key="4">
    <source>
        <dbReference type="Google" id="ProtNLM"/>
    </source>
</evidence>
<comment type="caution">
    <text evidence="2">The sequence shown here is derived from an EMBL/GenBank/DDBJ whole genome shotgun (WGS) entry which is preliminary data.</text>
</comment>
<sequence length="155" mass="17655">MKKYLFLLAAILFAGCVANTAPQSSKSYQVTIVSAMIKINDVGFLHEYKNSINLQIYSSGINSANIKVSDKICVNKVCFSKKEFNEKFFKNVHYDEIFADIITKKPIYEGKNLKKTECGFSQILNNGSLKYEICSNETKFQDTKNNVKIIIRELK</sequence>
<evidence type="ECO:0000256" key="1">
    <source>
        <dbReference type="SAM" id="SignalP"/>
    </source>
</evidence>
<organism evidence="2 3">
    <name type="scientific">Campylobacter suis</name>
    <dbReference type="NCBI Taxonomy" id="2790657"/>
    <lineage>
        <taxon>Bacteria</taxon>
        <taxon>Pseudomonadati</taxon>
        <taxon>Campylobacterota</taxon>
        <taxon>Epsilonproteobacteria</taxon>
        <taxon>Campylobacterales</taxon>
        <taxon>Campylobacteraceae</taxon>
        <taxon>Campylobacter</taxon>
    </lineage>
</organism>
<feature type="chain" id="PRO_5047513919" description="Lipoprotein" evidence="1">
    <location>
        <begin position="21"/>
        <end position="155"/>
    </location>
</feature>
<keyword evidence="3" id="KW-1185">Reference proteome</keyword>